<sequence>MPSQPAPSISTPAPTPESDVAMVDPVATTAAEDTVNFTVDALLQTPVAPPNPTLPPVTTDEPKAPTLPFSISSILAPTPAPEPAVIPKWPHDAPPPTFETVQVIPPPEVLIQLQVLAMQMDLLPTFK</sequence>
<reference evidence="3" key="2">
    <citation type="submission" date="2020-10" db="UniProtKB">
        <authorList>
            <consortium name="WormBaseParasite"/>
        </authorList>
    </citation>
    <scope>IDENTIFICATION</scope>
</reference>
<evidence type="ECO:0000313" key="3">
    <source>
        <dbReference type="WBParaSite" id="Pan_g7578.t1"/>
    </source>
</evidence>
<feature type="region of interest" description="Disordered" evidence="1">
    <location>
        <begin position="46"/>
        <end position="69"/>
    </location>
</feature>
<proteinExistence type="predicted"/>
<accession>A0A7E4W7L1</accession>
<dbReference type="Proteomes" id="UP000492821">
    <property type="component" value="Unassembled WGS sequence"/>
</dbReference>
<protein>
    <submittedName>
        <fullName evidence="3">Extensin-like</fullName>
    </submittedName>
</protein>
<feature type="region of interest" description="Disordered" evidence="1">
    <location>
        <begin position="1"/>
        <end position="20"/>
    </location>
</feature>
<feature type="compositionally biased region" description="Low complexity" evidence="1">
    <location>
        <begin position="1"/>
        <end position="18"/>
    </location>
</feature>
<evidence type="ECO:0000313" key="2">
    <source>
        <dbReference type="Proteomes" id="UP000492821"/>
    </source>
</evidence>
<keyword evidence="2" id="KW-1185">Reference proteome</keyword>
<dbReference type="AlphaFoldDB" id="A0A7E4W7L1"/>
<reference evidence="2" key="1">
    <citation type="journal article" date="2013" name="Genetics">
        <title>The draft genome and transcriptome of Panagrellus redivivus are shaped by the harsh demands of a free-living lifestyle.</title>
        <authorList>
            <person name="Srinivasan J."/>
            <person name="Dillman A.R."/>
            <person name="Macchietto M.G."/>
            <person name="Heikkinen L."/>
            <person name="Lakso M."/>
            <person name="Fracchia K.M."/>
            <person name="Antoshechkin I."/>
            <person name="Mortazavi A."/>
            <person name="Wong G."/>
            <person name="Sternberg P.W."/>
        </authorList>
    </citation>
    <scope>NUCLEOTIDE SEQUENCE [LARGE SCALE GENOMIC DNA]</scope>
    <source>
        <strain evidence="2">MT8872</strain>
    </source>
</reference>
<dbReference type="WBParaSite" id="Pan_g7578.t1">
    <property type="protein sequence ID" value="Pan_g7578.t1"/>
    <property type="gene ID" value="Pan_g7578"/>
</dbReference>
<evidence type="ECO:0000256" key="1">
    <source>
        <dbReference type="SAM" id="MobiDB-lite"/>
    </source>
</evidence>
<name>A0A7E4W7L1_PANRE</name>
<organism evidence="2 3">
    <name type="scientific">Panagrellus redivivus</name>
    <name type="common">Microworm</name>
    <dbReference type="NCBI Taxonomy" id="6233"/>
    <lineage>
        <taxon>Eukaryota</taxon>
        <taxon>Metazoa</taxon>
        <taxon>Ecdysozoa</taxon>
        <taxon>Nematoda</taxon>
        <taxon>Chromadorea</taxon>
        <taxon>Rhabditida</taxon>
        <taxon>Tylenchina</taxon>
        <taxon>Panagrolaimomorpha</taxon>
        <taxon>Panagrolaimoidea</taxon>
        <taxon>Panagrolaimidae</taxon>
        <taxon>Panagrellus</taxon>
    </lineage>
</organism>